<name>A0A512HN57_9HYPH</name>
<dbReference type="AlphaFoldDB" id="A0A512HN57"/>
<dbReference type="Proteomes" id="UP000321717">
    <property type="component" value="Unassembled WGS sequence"/>
</dbReference>
<dbReference type="EMBL" id="BJZP01000026">
    <property type="protein sequence ID" value="GEO86888.1"/>
    <property type="molecule type" value="Genomic_DNA"/>
</dbReference>
<accession>A0A512HN57</accession>
<comment type="caution">
    <text evidence="1">The sequence shown here is derived from an EMBL/GenBank/DDBJ whole genome shotgun (WGS) entry which is preliminary data.</text>
</comment>
<protein>
    <submittedName>
        <fullName evidence="1">Uncharacterized protein</fullName>
    </submittedName>
</protein>
<gene>
    <name evidence="1" type="ORF">RNA01_38200</name>
</gene>
<proteinExistence type="predicted"/>
<sequence>MVNLSAAGIDSRVVFFAPREQGRHAAAFIATVSPGYASLQPLVIRIRITNMLGTAASAGMIMAG</sequence>
<reference evidence="1 2" key="1">
    <citation type="submission" date="2019-07" db="EMBL/GenBank/DDBJ databases">
        <title>Whole genome shotgun sequence of Rhizobium naphthalenivorans NBRC 107585.</title>
        <authorList>
            <person name="Hosoyama A."/>
            <person name="Uohara A."/>
            <person name="Ohji S."/>
            <person name="Ichikawa N."/>
        </authorList>
    </citation>
    <scope>NUCLEOTIDE SEQUENCE [LARGE SCALE GENOMIC DNA]</scope>
    <source>
        <strain evidence="1 2">NBRC 107585</strain>
    </source>
</reference>
<keyword evidence="2" id="KW-1185">Reference proteome</keyword>
<evidence type="ECO:0000313" key="1">
    <source>
        <dbReference type="EMBL" id="GEO86888.1"/>
    </source>
</evidence>
<organism evidence="1 2">
    <name type="scientific">Ciceribacter naphthalenivorans</name>
    <dbReference type="NCBI Taxonomy" id="1118451"/>
    <lineage>
        <taxon>Bacteria</taxon>
        <taxon>Pseudomonadati</taxon>
        <taxon>Pseudomonadota</taxon>
        <taxon>Alphaproteobacteria</taxon>
        <taxon>Hyphomicrobiales</taxon>
        <taxon>Rhizobiaceae</taxon>
        <taxon>Ciceribacter</taxon>
    </lineage>
</organism>
<evidence type="ECO:0000313" key="2">
    <source>
        <dbReference type="Proteomes" id="UP000321717"/>
    </source>
</evidence>